<dbReference type="AlphaFoldDB" id="A0A942A1Q0"/>
<feature type="domain" description="Spore protein YkvP/CgeB glycosyl transferase-like" evidence="1">
    <location>
        <begin position="15"/>
        <end position="97"/>
    </location>
</feature>
<reference evidence="2" key="1">
    <citation type="journal article" date="2021" name="ISME J.">
        <title>Fine-scale metabolic discontinuity in a stratified prokaryote microbiome of a Red Sea deep halocline.</title>
        <authorList>
            <person name="Michoud G."/>
            <person name="Ngugi D.K."/>
            <person name="Barozzi A."/>
            <person name="Merlino G."/>
            <person name="Calleja M.L."/>
            <person name="Delgado-Huertas A."/>
            <person name="Moran X.A.G."/>
            <person name="Daffonchio D."/>
        </authorList>
    </citation>
    <scope>NUCLEOTIDE SEQUENCE</scope>
    <source>
        <strain evidence="2">SuakinDeep_MAG55_1</strain>
    </source>
</reference>
<proteinExistence type="predicted"/>
<name>A0A942A1Q0_9BACT</name>
<accession>A0A942A1Q0</accession>
<protein>
    <recommendedName>
        <fullName evidence="1">Spore protein YkvP/CgeB glycosyl transferase-like domain-containing protein</fullName>
    </recommendedName>
</protein>
<evidence type="ECO:0000313" key="3">
    <source>
        <dbReference type="Proteomes" id="UP000722750"/>
    </source>
</evidence>
<organism evidence="2 3">
    <name type="scientific">Candidatus Scalindua arabica</name>
    <dbReference type="NCBI Taxonomy" id="1127984"/>
    <lineage>
        <taxon>Bacteria</taxon>
        <taxon>Pseudomonadati</taxon>
        <taxon>Planctomycetota</taxon>
        <taxon>Candidatus Brocadiia</taxon>
        <taxon>Candidatus Brocadiales</taxon>
        <taxon>Candidatus Scalinduaceae</taxon>
        <taxon>Candidatus Scalindua</taxon>
    </lineage>
</organism>
<sequence length="102" mass="11416">MGHYGTDIDEDKVTQASPRVFETLACGSFQIVDAKKDVVTLFNSGEHLVCFKKVLEVKGLVKEYLGNQQKRKEIANSGRNEVLAKHTWVHRIEEMLAAVGTL</sequence>
<dbReference type="Proteomes" id="UP000722750">
    <property type="component" value="Unassembled WGS sequence"/>
</dbReference>
<gene>
    <name evidence="2" type="ORF">MAG551_02372</name>
</gene>
<comment type="caution">
    <text evidence="2">The sequence shown here is derived from an EMBL/GenBank/DDBJ whole genome shotgun (WGS) entry which is preliminary data.</text>
</comment>
<evidence type="ECO:0000259" key="1">
    <source>
        <dbReference type="Pfam" id="PF13524"/>
    </source>
</evidence>
<dbReference type="InterPro" id="IPR055259">
    <property type="entry name" value="YkvP/CgeB_Glyco_trans-like"/>
</dbReference>
<dbReference type="Pfam" id="PF13524">
    <property type="entry name" value="Glyco_trans_1_2"/>
    <property type="match status" value="1"/>
</dbReference>
<dbReference type="EMBL" id="JAANXD010000088">
    <property type="protein sequence ID" value="MBS1259303.1"/>
    <property type="molecule type" value="Genomic_DNA"/>
</dbReference>
<evidence type="ECO:0000313" key="2">
    <source>
        <dbReference type="EMBL" id="MBS1259303.1"/>
    </source>
</evidence>